<accession>U9TEP8</accession>
<evidence type="ECO:0000313" key="1">
    <source>
        <dbReference type="EMBL" id="ESA04808.1"/>
    </source>
</evidence>
<proteinExistence type="predicted"/>
<protein>
    <submittedName>
        <fullName evidence="1">Uncharacterized protein</fullName>
    </submittedName>
</protein>
<reference evidence="1" key="1">
    <citation type="submission" date="2013-07" db="EMBL/GenBank/DDBJ databases">
        <title>The genome of an arbuscular mycorrhizal fungus provides insights into the evolution of the oldest plant symbiosis.</title>
        <authorList>
            <consortium name="DOE Joint Genome Institute"/>
            <person name="Tisserant E."/>
            <person name="Malbreil M."/>
            <person name="Kuo A."/>
            <person name="Kohler A."/>
            <person name="Symeonidi A."/>
            <person name="Balestrini R."/>
            <person name="Charron P."/>
            <person name="Duensing N."/>
            <person name="Frei-dit-Frey N."/>
            <person name="Gianinazzi-Pearson V."/>
            <person name="Gilbert B."/>
            <person name="Handa Y."/>
            <person name="Hijri M."/>
            <person name="Kaul R."/>
            <person name="Kawaguchi M."/>
            <person name="Krajinski F."/>
            <person name="Lammers P."/>
            <person name="Lapierre D."/>
            <person name="Masclaux F.G."/>
            <person name="Murat C."/>
            <person name="Morin E."/>
            <person name="Ndikumana S."/>
            <person name="Pagni M."/>
            <person name="Petitpierre D."/>
            <person name="Requena N."/>
            <person name="Rosikiewicz P."/>
            <person name="Riley R."/>
            <person name="Saito K."/>
            <person name="San Clemente H."/>
            <person name="Shapiro H."/>
            <person name="van Tuinen D."/>
            <person name="Becard G."/>
            <person name="Bonfante P."/>
            <person name="Paszkowski U."/>
            <person name="Shachar-Hill Y."/>
            <person name="Young J.P."/>
            <person name="Sanders I.R."/>
            <person name="Henrissat B."/>
            <person name="Rensing S.A."/>
            <person name="Grigoriev I.V."/>
            <person name="Corradi N."/>
            <person name="Roux C."/>
            <person name="Martin F."/>
        </authorList>
    </citation>
    <scope>NUCLEOTIDE SEQUENCE</scope>
    <source>
        <strain evidence="1">DAOM 197198</strain>
    </source>
</reference>
<organism evidence="1">
    <name type="scientific">Rhizophagus irregularis (strain DAOM 181602 / DAOM 197198 / MUCL 43194)</name>
    <name type="common">Arbuscular mycorrhizal fungus</name>
    <name type="synonym">Glomus intraradices</name>
    <dbReference type="NCBI Taxonomy" id="747089"/>
    <lineage>
        <taxon>Eukaryota</taxon>
        <taxon>Fungi</taxon>
        <taxon>Fungi incertae sedis</taxon>
        <taxon>Mucoromycota</taxon>
        <taxon>Glomeromycotina</taxon>
        <taxon>Glomeromycetes</taxon>
        <taxon>Glomerales</taxon>
        <taxon>Glomeraceae</taxon>
        <taxon>Rhizophagus</taxon>
    </lineage>
</organism>
<dbReference type="AlphaFoldDB" id="U9TEP8"/>
<dbReference type="EMBL" id="KI293975">
    <property type="protein sequence ID" value="ESA04808.1"/>
    <property type="molecule type" value="Genomic_DNA"/>
</dbReference>
<name>U9TEP8_RHIID</name>
<dbReference type="HOGENOM" id="CLU_1897329_0_0_1"/>
<sequence>MRAPPAIKITSTASNVTCADLHGPNYTRDLTNTFLRPLDLLPKTHFNSKKRTPQLPKTNIPKGLRLQYYPGTAPKVFLMQNSPKQQVIRSQNLTLRSFRKIRQLVNPLLKHLKLIKKDSIKGIFRFRIHFMKKK</sequence>
<gene>
    <name evidence="1" type="ORF">GLOINDRAFT_99990</name>
</gene>